<dbReference type="FunFam" id="3.30.160.60:FF:001450">
    <property type="entry name" value="zinc finger protein 774"/>
    <property type="match status" value="1"/>
</dbReference>
<evidence type="ECO:0000256" key="2">
    <source>
        <dbReference type="ARBA" id="ARBA00022723"/>
    </source>
</evidence>
<comment type="subcellular location">
    <subcellularLocation>
        <location evidence="1">Nucleus</location>
    </subcellularLocation>
</comment>
<dbReference type="GO" id="GO:0005667">
    <property type="term" value="C:transcription regulator complex"/>
    <property type="evidence" value="ECO:0007669"/>
    <property type="project" value="TreeGrafter"/>
</dbReference>
<protein>
    <recommendedName>
        <fullName evidence="10">C2H2-type domain-containing protein</fullName>
    </recommendedName>
</protein>
<keyword evidence="4 8" id="KW-0863">Zinc-finger</keyword>
<accession>A0A8H6W3U4</accession>
<dbReference type="GeneID" id="59345499"/>
<comment type="caution">
    <text evidence="11">The sequence shown here is derived from an EMBL/GenBank/DDBJ whole genome shotgun (WGS) entry which is preliminary data.</text>
</comment>
<evidence type="ECO:0000256" key="1">
    <source>
        <dbReference type="ARBA" id="ARBA00004123"/>
    </source>
</evidence>
<keyword evidence="2" id="KW-0479">Metal-binding</keyword>
<evidence type="ECO:0000256" key="6">
    <source>
        <dbReference type="ARBA" id="ARBA00023125"/>
    </source>
</evidence>
<dbReference type="Gene3D" id="3.30.160.60">
    <property type="entry name" value="Classic Zinc Finger"/>
    <property type="match status" value="2"/>
</dbReference>
<keyword evidence="5" id="KW-0862">Zinc</keyword>
<dbReference type="PROSITE" id="PS00028">
    <property type="entry name" value="ZINC_FINGER_C2H2_1"/>
    <property type="match status" value="2"/>
</dbReference>
<dbReference type="PANTHER" id="PTHR14003:SF19">
    <property type="entry name" value="YY2 TRANSCRIPTION FACTOR"/>
    <property type="match status" value="1"/>
</dbReference>
<dbReference type="SUPFAM" id="SSF57667">
    <property type="entry name" value="beta-beta-alpha zinc fingers"/>
    <property type="match status" value="1"/>
</dbReference>
<dbReference type="Pfam" id="PF00096">
    <property type="entry name" value="zf-C2H2"/>
    <property type="match status" value="2"/>
</dbReference>
<evidence type="ECO:0000256" key="5">
    <source>
        <dbReference type="ARBA" id="ARBA00022833"/>
    </source>
</evidence>
<dbReference type="RefSeq" id="XP_037220904.1">
    <property type="nucleotide sequence ID" value="XM_037362983.1"/>
</dbReference>
<dbReference type="GO" id="GO:0008270">
    <property type="term" value="F:zinc ion binding"/>
    <property type="evidence" value="ECO:0007669"/>
    <property type="project" value="UniProtKB-KW"/>
</dbReference>
<dbReference type="InterPro" id="IPR036236">
    <property type="entry name" value="Znf_C2H2_sf"/>
</dbReference>
<keyword evidence="3" id="KW-0677">Repeat</keyword>
<dbReference type="GO" id="GO:0000785">
    <property type="term" value="C:chromatin"/>
    <property type="evidence" value="ECO:0007669"/>
    <property type="project" value="TreeGrafter"/>
</dbReference>
<evidence type="ECO:0000313" key="11">
    <source>
        <dbReference type="EMBL" id="KAF7303932.1"/>
    </source>
</evidence>
<reference evidence="11" key="1">
    <citation type="submission" date="2020-05" db="EMBL/GenBank/DDBJ databases">
        <title>Mycena genomes resolve the evolution of fungal bioluminescence.</title>
        <authorList>
            <person name="Tsai I.J."/>
        </authorList>
    </citation>
    <scope>NUCLEOTIDE SEQUENCE</scope>
    <source>
        <strain evidence="11">171206Taipei</strain>
    </source>
</reference>
<dbReference type="GO" id="GO:0000981">
    <property type="term" value="F:DNA-binding transcription factor activity, RNA polymerase II-specific"/>
    <property type="evidence" value="ECO:0007669"/>
    <property type="project" value="TreeGrafter"/>
</dbReference>
<dbReference type="SMART" id="SM00355">
    <property type="entry name" value="ZnF_C2H2"/>
    <property type="match status" value="2"/>
</dbReference>
<dbReference type="GO" id="GO:0031519">
    <property type="term" value="C:PcG protein complex"/>
    <property type="evidence" value="ECO:0007669"/>
    <property type="project" value="TreeGrafter"/>
</dbReference>
<keyword evidence="12" id="KW-1185">Reference proteome</keyword>
<proteinExistence type="predicted"/>
<evidence type="ECO:0000313" key="12">
    <source>
        <dbReference type="Proteomes" id="UP000636479"/>
    </source>
</evidence>
<evidence type="ECO:0000256" key="9">
    <source>
        <dbReference type="SAM" id="MobiDB-lite"/>
    </source>
</evidence>
<dbReference type="InterPro" id="IPR013087">
    <property type="entry name" value="Znf_C2H2_type"/>
</dbReference>
<evidence type="ECO:0000256" key="7">
    <source>
        <dbReference type="ARBA" id="ARBA00023242"/>
    </source>
</evidence>
<dbReference type="AlphaFoldDB" id="A0A8H6W3U4"/>
<keyword evidence="6" id="KW-0238">DNA-binding</keyword>
<sequence length="214" mass="23827">MPALPLTPPPHLSTLPAVAKSTNCVLPSLRQLFPQYIRPQNSTELHLFSPLKHNFSSSPSGTPNLHELDEPSISGSNRETKNRTCSELRVQSKKHGCTTCGRTFNRPSSLATHMNTHTGAEPFRCSLAGCSRRFNVESNMRRHLRTRHGVDTTRMFEKPEPEVNPPLTSGDAPHWHVRQTLSSRVSFLVQPYIALPSAQQPLSGELSLFCDVAR</sequence>
<evidence type="ECO:0000259" key="10">
    <source>
        <dbReference type="PROSITE" id="PS50157"/>
    </source>
</evidence>
<name>A0A8H6W3U4_9AGAR</name>
<feature type="domain" description="C2H2-type" evidence="10">
    <location>
        <begin position="95"/>
        <end position="122"/>
    </location>
</feature>
<keyword evidence="7" id="KW-0539">Nucleus</keyword>
<evidence type="ECO:0000256" key="8">
    <source>
        <dbReference type="PROSITE-ProRule" id="PRU00042"/>
    </source>
</evidence>
<gene>
    <name evidence="11" type="ORF">MIND_00623800</name>
</gene>
<feature type="domain" description="C2H2-type" evidence="10">
    <location>
        <begin position="123"/>
        <end position="153"/>
    </location>
</feature>
<dbReference type="GO" id="GO:0000978">
    <property type="term" value="F:RNA polymerase II cis-regulatory region sequence-specific DNA binding"/>
    <property type="evidence" value="ECO:0007669"/>
    <property type="project" value="TreeGrafter"/>
</dbReference>
<organism evidence="11 12">
    <name type="scientific">Mycena indigotica</name>
    <dbReference type="NCBI Taxonomy" id="2126181"/>
    <lineage>
        <taxon>Eukaryota</taxon>
        <taxon>Fungi</taxon>
        <taxon>Dikarya</taxon>
        <taxon>Basidiomycota</taxon>
        <taxon>Agaricomycotina</taxon>
        <taxon>Agaricomycetes</taxon>
        <taxon>Agaricomycetidae</taxon>
        <taxon>Agaricales</taxon>
        <taxon>Marasmiineae</taxon>
        <taxon>Mycenaceae</taxon>
        <taxon>Mycena</taxon>
    </lineage>
</organism>
<dbReference type="OrthoDB" id="6077919at2759"/>
<dbReference type="EMBL" id="JACAZF010000005">
    <property type="protein sequence ID" value="KAF7303932.1"/>
    <property type="molecule type" value="Genomic_DNA"/>
</dbReference>
<evidence type="ECO:0000256" key="3">
    <source>
        <dbReference type="ARBA" id="ARBA00022737"/>
    </source>
</evidence>
<feature type="region of interest" description="Disordered" evidence="9">
    <location>
        <begin position="55"/>
        <end position="87"/>
    </location>
</feature>
<evidence type="ECO:0000256" key="4">
    <source>
        <dbReference type="ARBA" id="ARBA00022771"/>
    </source>
</evidence>
<dbReference type="PROSITE" id="PS50157">
    <property type="entry name" value="ZINC_FINGER_C2H2_2"/>
    <property type="match status" value="2"/>
</dbReference>
<dbReference type="PANTHER" id="PTHR14003">
    <property type="entry name" value="TRANSCRIPTIONAL REPRESSOR PROTEIN YY"/>
    <property type="match status" value="1"/>
</dbReference>
<dbReference type="Proteomes" id="UP000636479">
    <property type="component" value="Unassembled WGS sequence"/>
</dbReference>